<reference evidence="1 2" key="1">
    <citation type="submission" date="2021-10" db="EMBL/GenBank/DDBJ databases">
        <authorList>
            <person name="Grouzdev D.S."/>
            <person name="Pantiukh K.S."/>
            <person name="Krutkina M.S."/>
        </authorList>
    </citation>
    <scope>NUCLEOTIDE SEQUENCE [LARGE SCALE GENOMIC DNA]</scope>
    <source>
        <strain evidence="1 2">Z-7514</strain>
    </source>
</reference>
<evidence type="ECO:0000313" key="2">
    <source>
        <dbReference type="Proteomes" id="UP001199296"/>
    </source>
</evidence>
<dbReference type="PANTHER" id="PTHR42827:SF1">
    <property type="entry name" value="IRON-SULFUR CLUSTER-BINDING PROTEIN"/>
    <property type="match status" value="1"/>
</dbReference>
<dbReference type="RefSeq" id="WP_229345921.1">
    <property type="nucleotide sequence ID" value="NZ_JAJFAT010000010.1"/>
</dbReference>
<protein>
    <submittedName>
        <fullName evidence="1">Epoxyqueuosine reductase</fullName>
    </submittedName>
</protein>
<dbReference type="PANTHER" id="PTHR42827">
    <property type="entry name" value="IRON-SULFUR CLUSTER-BINDING PROTEIN-RELATED"/>
    <property type="match status" value="1"/>
</dbReference>
<organism evidence="1 2">
    <name type="scientific">Halanaerobium polyolivorans</name>
    <dbReference type="NCBI Taxonomy" id="2886943"/>
    <lineage>
        <taxon>Bacteria</taxon>
        <taxon>Bacillati</taxon>
        <taxon>Bacillota</taxon>
        <taxon>Clostridia</taxon>
        <taxon>Halanaerobiales</taxon>
        <taxon>Halanaerobiaceae</taxon>
        <taxon>Halanaerobium</taxon>
    </lineage>
</organism>
<dbReference type="Proteomes" id="UP001199296">
    <property type="component" value="Unassembled WGS sequence"/>
</dbReference>
<gene>
    <name evidence="1" type="ORF">LJ207_08190</name>
</gene>
<accession>A0AAW4X0H9</accession>
<sequence length="252" mass="28412">MKKRLKKIVKEYVSEYQKDKEIESNWREPLLKFAAADNPLFEDFKKIISPSHLLPEDILAGAETVLAYFLPFSKEIVNSNLEGEYSSREWAAAYVETNRLISDLNQHLEKELAEKGWRASSVPATHQFDKKRLLSDWSHRHAAYAAGLGKFGINNMLITAKGCAGRVGTLITDLKIEPSQPIDKELCLNKAGKNCQKCVENCVNDSLQVDSFARFKCYERLLENDELHPELALTDVCGKCSVGLPCSFRAAN</sequence>
<evidence type="ECO:0000313" key="1">
    <source>
        <dbReference type="EMBL" id="MCC3145300.1"/>
    </source>
</evidence>
<dbReference type="AlphaFoldDB" id="A0AAW4X0H9"/>
<comment type="caution">
    <text evidence="1">The sequence shown here is derived from an EMBL/GenBank/DDBJ whole genome shotgun (WGS) entry which is preliminary data.</text>
</comment>
<keyword evidence="2" id="KW-1185">Reference proteome</keyword>
<name>A0AAW4X0H9_9FIRM</name>
<dbReference type="EMBL" id="JAJFAT010000010">
    <property type="protein sequence ID" value="MCC3145300.1"/>
    <property type="molecule type" value="Genomic_DNA"/>
</dbReference>
<proteinExistence type="predicted"/>